<dbReference type="EMBL" id="JACXIY010000002">
    <property type="protein sequence ID" value="MBD2867532.1"/>
    <property type="molecule type" value="Genomic_DNA"/>
</dbReference>
<dbReference type="Proteomes" id="UP000632125">
    <property type="component" value="Unassembled WGS sequence"/>
</dbReference>
<dbReference type="AlphaFoldDB" id="A0A927CIW5"/>
<sequence length="99" mass="11373">MRAKSQVRLSVYERGIVEALVEDYGYAPADARALVVDYIAVVRKLGGYDNCGHYARLLDRARRMNHPPLQWLERIIDIEKGELRDSGIGPVERQYLQTK</sequence>
<name>A0A927CIW5_9BACL</name>
<dbReference type="RefSeq" id="WP_190858137.1">
    <property type="nucleotide sequence ID" value="NZ_JACXIY010000002.1"/>
</dbReference>
<reference evidence="1" key="1">
    <citation type="submission" date="2020-09" db="EMBL/GenBank/DDBJ databases">
        <title>A novel bacterium of genus Paenibacillus, isolated from South China Sea.</title>
        <authorList>
            <person name="Huang H."/>
            <person name="Mo K."/>
            <person name="Hu Y."/>
        </authorList>
    </citation>
    <scope>NUCLEOTIDE SEQUENCE</scope>
    <source>
        <strain evidence="1">IB182493</strain>
    </source>
</reference>
<gene>
    <name evidence="1" type="ORF">IDH41_03010</name>
</gene>
<comment type="caution">
    <text evidence="1">The sequence shown here is derived from an EMBL/GenBank/DDBJ whole genome shotgun (WGS) entry which is preliminary data.</text>
</comment>
<organism evidence="1 2">
    <name type="scientific">Paenibacillus arenilitoris</name>
    <dbReference type="NCBI Taxonomy" id="2772299"/>
    <lineage>
        <taxon>Bacteria</taxon>
        <taxon>Bacillati</taxon>
        <taxon>Bacillota</taxon>
        <taxon>Bacilli</taxon>
        <taxon>Bacillales</taxon>
        <taxon>Paenibacillaceae</taxon>
        <taxon>Paenibacillus</taxon>
    </lineage>
</organism>
<accession>A0A927CIW5</accession>
<protein>
    <submittedName>
        <fullName evidence="1">Uncharacterized protein</fullName>
    </submittedName>
</protein>
<evidence type="ECO:0000313" key="2">
    <source>
        <dbReference type="Proteomes" id="UP000632125"/>
    </source>
</evidence>
<evidence type="ECO:0000313" key="1">
    <source>
        <dbReference type="EMBL" id="MBD2867532.1"/>
    </source>
</evidence>
<keyword evidence="2" id="KW-1185">Reference proteome</keyword>
<proteinExistence type="predicted"/>